<dbReference type="AlphaFoldDB" id="A0A0D3I715"/>
<keyword evidence="4 7" id="KW-0460">Magnesium</keyword>
<dbReference type="GeneID" id="17272469"/>
<dbReference type="GO" id="GO:0046872">
    <property type="term" value="F:metal ion binding"/>
    <property type="evidence" value="ECO:0007669"/>
    <property type="project" value="UniProtKB-KW"/>
</dbReference>
<evidence type="ECO:0000256" key="5">
    <source>
        <dbReference type="PIRSR" id="PIRSR031051-1"/>
    </source>
</evidence>
<dbReference type="InterPro" id="IPR036412">
    <property type="entry name" value="HAD-like_sf"/>
</dbReference>
<organism evidence="8 9">
    <name type="scientific">Emiliania huxleyi (strain CCMP1516)</name>
    <dbReference type="NCBI Taxonomy" id="280463"/>
    <lineage>
        <taxon>Eukaryota</taxon>
        <taxon>Haptista</taxon>
        <taxon>Haptophyta</taxon>
        <taxon>Prymnesiophyceae</taxon>
        <taxon>Isochrysidales</taxon>
        <taxon>Noelaerhabdaceae</taxon>
        <taxon>Emiliania</taxon>
    </lineage>
</organism>
<feature type="binding site" evidence="7">
    <location>
        <position position="17"/>
    </location>
    <ligand>
        <name>Mg(2+)</name>
        <dbReference type="ChEBI" id="CHEBI:18420"/>
    </ligand>
</feature>
<name>A0A0D3I715_EMIH1</name>
<dbReference type="GeneID" id="17253430"/>
<comment type="cofactor">
    <cofactor evidence="1 7">
        <name>Mg(2+)</name>
        <dbReference type="ChEBI" id="CHEBI:18420"/>
    </cofactor>
</comment>
<dbReference type="InterPro" id="IPR006384">
    <property type="entry name" value="HAD_hydro_PyrdxlP_Pase-like"/>
</dbReference>
<feature type="binding site" evidence="6">
    <location>
        <position position="108"/>
    </location>
    <ligand>
        <name>substrate</name>
    </ligand>
</feature>
<evidence type="ECO:0000313" key="8">
    <source>
        <dbReference type="EnsemblProtists" id="EOD07050"/>
    </source>
</evidence>
<feature type="binding site" evidence="7">
    <location>
        <position position="191"/>
    </location>
    <ligand>
        <name>Mg(2+)</name>
        <dbReference type="ChEBI" id="CHEBI:18420"/>
    </ligand>
</feature>
<dbReference type="GO" id="GO:0016791">
    <property type="term" value="F:phosphatase activity"/>
    <property type="evidence" value="ECO:0007669"/>
    <property type="project" value="InterPro"/>
</dbReference>
<dbReference type="InterPro" id="IPR016965">
    <property type="entry name" value="Pase_PHOSPHO-typ"/>
</dbReference>
<dbReference type="Pfam" id="PF06888">
    <property type="entry name" value="Put_Phosphatase"/>
    <property type="match status" value="1"/>
</dbReference>
<dbReference type="STRING" id="2903.R1CV48"/>
<keyword evidence="2 7" id="KW-0479">Metal-binding</keyword>
<evidence type="ECO:0000256" key="2">
    <source>
        <dbReference type="ARBA" id="ARBA00022723"/>
    </source>
</evidence>
<dbReference type="PANTHER" id="PTHR20889">
    <property type="entry name" value="PHOSPHATASE, ORPHAN 1, 2"/>
    <property type="match status" value="1"/>
</dbReference>
<evidence type="ECO:0000256" key="1">
    <source>
        <dbReference type="ARBA" id="ARBA00001946"/>
    </source>
</evidence>
<dbReference type="NCBIfam" id="TIGR01489">
    <property type="entry name" value="DKMTPPase-SF"/>
    <property type="match status" value="1"/>
</dbReference>
<accession>A0A0D3I715</accession>
<feature type="binding site" evidence="7">
    <location>
        <position position="19"/>
    </location>
    <ligand>
        <name>Mg(2+)</name>
        <dbReference type="ChEBI" id="CHEBI:18420"/>
    </ligand>
</feature>
<sequence length="265" mass="28308">MTASSSAYSPPPLVVWDFDWSLVNENSDTFIVKALDPTGSILAAAERKLSEGMQWTALMDWVAGQLSAAGHDAEAMEAALRRIPVLGRSLAAVETARSHGAEQRILSDANALYIRWTLRALGIADAFSVIETNGAAVDPAGRLHISPHQPPHAAHGCRLCPPNLCKGAVLERWLREGEGEGRARRCAYVGDGGGDFCPALRLRRGDALFARQPPHDGLLRKCRAGGGVEAAITEWSERDDGAALHDGLRDFLVNGKREGGGCGIV</sequence>
<dbReference type="EnsemblProtists" id="EOD07050">
    <property type="protein sequence ID" value="EOD07050"/>
    <property type="gene ID" value="EMIHUDRAFT_350751"/>
</dbReference>
<dbReference type="Proteomes" id="UP000013827">
    <property type="component" value="Unassembled WGS sequence"/>
</dbReference>
<dbReference type="NCBIfam" id="TIGR01488">
    <property type="entry name" value="HAD-SF-IB"/>
    <property type="match status" value="1"/>
</dbReference>
<dbReference type="InterPro" id="IPR023214">
    <property type="entry name" value="HAD_sf"/>
</dbReference>
<dbReference type="HOGENOM" id="CLU_068983_1_1_1"/>
<reference evidence="9" key="1">
    <citation type="journal article" date="2013" name="Nature">
        <title>Pan genome of the phytoplankton Emiliania underpins its global distribution.</title>
        <authorList>
            <person name="Read B.A."/>
            <person name="Kegel J."/>
            <person name="Klute M.J."/>
            <person name="Kuo A."/>
            <person name="Lefebvre S.C."/>
            <person name="Maumus F."/>
            <person name="Mayer C."/>
            <person name="Miller J."/>
            <person name="Monier A."/>
            <person name="Salamov A."/>
            <person name="Young J."/>
            <person name="Aguilar M."/>
            <person name="Claverie J.M."/>
            <person name="Frickenhaus S."/>
            <person name="Gonzalez K."/>
            <person name="Herman E.K."/>
            <person name="Lin Y.C."/>
            <person name="Napier J."/>
            <person name="Ogata H."/>
            <person name="Sarno A.F."/>
            <person name="Shmutz J."/>
            <person name="Schroeder D."/>
            <person name="de Vargas C."/>
            <person name="Verret F."/>
            <person name="von Dassow P."/>
            <person name="Valentin K."/>
            <person name="Van de Peer Y."/>
            <person name="Wheeler G."/>
            <person name="Dacks J.B."/>
            <person name="Delwiche C.F."/>
            <person name="Dyhrman S.T."/>
            <person name="Glockner G."/>
            <person name="John U."/>
            <person name="Richards T."/>
            <person name="Worden A.Z."/>
            <person name="Zhang X."/>
            <person name="Grigoriev I.V."/>
            <person name="Allen A.E."/>
            <person name="Bidle K."/>
            <person name="Borodovsky M."/>
            <person name="Bowler C."/>
            <person name="Brownlee C."/>
            <person name="Cock J.M."/>
            <person name="Elias M."/>
            <person name="Gladyshev V.N."/>
            <person name="Groth M."/>
            <person name="Guda C."/>
            <person name="Hadaegh A."/>
            <person name="Iglesias-Rodriguez M.D."/>
            <person name="Jenkins J."/>
            <person name="Jones B.M."/>
            <person name="Lawson T."/>
            <person name="Leese F."/>
            <person name="Lindquist E."/>
            <person name="Lobanov A."/>
            <person name="Lomsadze A."/>
            <person name="Malik S.B."/>
            <person name="Marsh M.E."/>
            <person name="Mackinder L."/>
            <person name="Mock T."/>
            <person name="Mueller-Roeber B."/>
            <person name="Pagarete A."/>
            <person name="Parker M."/>
            <person name="Probert I."/>
            <person name="Quesneville H."/>
            <person name="Raines C."/>
            <person name="Rensing S.A."/>
            <person name="Riano-Pachon D.M."/>
            <person name="Richier S."/>
            <person name="Rokitta S."/>
            <person name="Shiraiwa Y."/>
            <person name="Soanes D.M."/>
            <person name="van der Giezen M."/>
            <person name="Wahlund T.M."/>
            <person name="Williams B."/>
            <person name="Wilson W."/>
            <person name="Wolfe G."/>
            <person name="Wurch L.L."/>
        </authorList>
    </citation>
    <scope>NUCLEOTIDE SEQUENCE</scope>
</reference>
<dbReference type="PANTHER" id="PTHR20889:SF12">
    <property type="entry name" value="LP01149P"/>
    <property type="match status" value="1"/>
</dbReference>
<dbReference type="Gene3D" id="3.40.50.1000">
    <property type="entry name" value="HAD superfamily/HAD-like"/>
    <property type="match status" value="1"/>
</dbReference>
<dbReference type="SUPFAM" id="SSF56784">
    <property type="entry name" value="HAD-like"/>
    <property type="match status" value="1"/>
</dbReference>
<reference evidence="8" key="2">
    <citation type="submission" date="2024-10" db="UniProtKB">
        <authorList>
            <consortium name="EnsemblProtists"/>
        </authorList>
    </citation>
    <scope>IDENTIFICATION</scope>
</reference>
<dbReference type="RefSeq" id="XP_005779352.1">
    <property type="nucleotide sequence ID" value="XM_005779295.1"/>
</dbReference>
<protein>
    <submittedName>
        <fullName evidence="8">Uncharacterized protein</fullName>
    </submittedName>
</protein>
<dbReference type="RefSeq" id="XP_005759479.1">
    <property type="nucleotide sequence ID" value="XM_005759422.1"/>
</dbReference>
<dbReference type="EnsemblProtists" id="EOD26923">
    <property type="protein sequence ID" value="EOD26923"/>
    <property type="gene ID" value="EMIHUDRAFT_366828"/>
</dbReference>
<keyword evidence="3" id="KW-0378">Hydrolase</keyword>
<proteinExistence type="predicted"/>
<dbReference type="eggNOG" id="KOG3120">
    <property type="taxonomic scope" value="Eukaryota"/>
</dbReference>
<dbReference type="OMA" id="HNLADCF"/>
<evidence type="ECO:0000256" key="3">
    <source>
        <dbReference type="ARBA" id="ARBA00022801"/>
    </source>
</evidence>
<evidence type="ECO:0000313" key="9">
    <source>
        <dbReference type="Proteomes" id="UP000013827"/>
    </source>
</evidence>
<feature type="active site" description="Proton donor" evidence="5">
    <location>
        <position position="19"/>
    </location>
</feature>
<dbReference type="PIRSF" id="PIRSF031051">
    <property type="entry name" value="PyrdxlP_Pase_PHOSPHO2"/>
    <property type="match status" value="1"/>
</dbReference>
<keyword evidence="9" id="KW-1185">Reference proteome</keyword>
<evidence type="ECO:0000256" key="4">
    <source>
        <dbReference type="ARBA" id="ARBA00022842"/>
    </source>
</evidence>
<evidence type="ECO:0000256" key="6">
    <source>
        <dbReference type="PIRSR" id="PIRSR031051-2"/>
    </source>
</evidence>
<dbReference type="PaxDb" id="2903-EOD07050"/>
<feature type="active site" description="Nucleophile" evidence="5">
    <location>
        <position position="17"/>
    </location>
</feature>
<evidence type="ECO:0000256" key="7">
    <source>
        <dbReference type="PIRSR" id="PIRSR031051-3"/>
    </source>
</evidence>
<dbReference type="KEGG" id="ehx:EMIHUDRAFT_366828"/>
<feature type="binding site" evidence="6">
    <location>
        <position position="28"/>
    </location>
    <ligand>
        <name>substrate</name>
    </ligand>
</feature>
<dbReference type="KEGG" id="ehx:EMIHUDRAFT_350751"/>